<protein>
    <recommendedName>
        <fullName evidence="3">ubiquitinyl hydrolase 1</fullName>
        <ecNumber evidence="3">3.4.19.12</ecNumber>
    </recommendedName>
</protein>
<feature type="compositionally biased region" description="Low complexity" evidence="8">
    <location>
        <begin position="510"/>
        <end position="524"/>
    </location>
</feature>
<evidence type="ECO:0000256" key="8">
    <source>
        <dbReference type="SAM" id="MobiDB-lite"/>
    </source>
</evidence>
<keyword evidence="5" id="KW-0833">Ubl conjugation pathway</keyword>
<dbReference type="Proteomes" id="UP001470230">
    <property type="component" value="Unassembled WGS sequence"/>
</dbReference>
<evidence type="ECO:0000256" key="4">
    <source>
        <dbReference type="ARBA" id="ARBA00022670"/>
    </source>
</evidence>
<dbReference type="InterPro" id="IPR038765">
    <property type="entry name" value="Papain-like_cys_pep_sf"/>
</dbReference>
<name>A0ABR2HHY5_9EUKA</name>
<dbReference type="Pfam" id="PF14533">
    <property type="entry name" value="USP7_C2"/>
    <property type="match status" value="1"/>
</dbReference>
<dbReference type="PROSITE" id="PS00972">
    <property type="entry name" value="USP_1"/>
    <property type="match status" value="1"/>
</dbReference>
<dbReference type="Pfam" id="PF00443">
    <property type="entry name" value="UCH"/>
    <property type="match status" value="1"/>
</dbReference>
<evidence type="ECO:0000256" key="6">
    <source>
        <dbReference type="ARBA" id="ARBA00022801"/>
    </source>
</evidence>
<keyword evidence="7" id="KW-0788">Thiol protease</keyword>
<evidence type="ECO:0000256" key="1">
    <source>
        <dbReference type="ARBA" id="ARBA00000707"/>
    </source>
</evidence>
<dbReference type="InterPro" id="IPR024729">
    <property type="entry name" value="USP7_ICP0-binding_dom"/>
</dbReference>
<evidence type="ECO:0000256" key="3">
    <source>
        <dbReference type="ARBA" id="ARBA00012759"/>
    </source>
</evidence>
<dbReference type="EC" id="3.4.19.12" evidence="3"/>
<gene>
    <name evidence="10" type="ORF">M9Y10_018848</name>
</gene>
<dbReference type="InterPro" id="IPR028889">
    <property type="entry name" value="USP"/>
</dbReference>
<keyword evidence="6" id="KW-0378">Hydrolase</keyword>
<evidence type="ECO:0000256" key="5">
    <source>
        <dbReference type="ARBA" id="ARBA00022786"/>
    </source>
</evidence>
<comment type="catalytic activity">
    <reaction evidence="1">
        <text>Thiol-dependent hydrolysis of ester, thioester, amide, peptide and isopeptide bonds formed by the C-terminal Gly of ubiquitin (a 76-residue protein attached to proteins as an intracellular targeting signal).</text>
        <dbReference type="EC" id="3.4.19.12"/>
    </reaction>
</comment>
<dbReference type="Pfam" id="PF12436">
    <property type="entry name" value="USP7_ICP0_bdg"/>
    <property type="match status" value="1"/>
</dbReference>
<dbReference type="InterPro" id="IPR018200">
    <property type="entry name" value="USP_CS"/>
</dbReference>
<reference evidence="10 11" key="1">
    <citation type="submission" date="2024-04" db="EMBL/GenBank/DDBJ databases">
        <title>Tritrichomonas musculus Genome.</title>
        <authorList>
            <person name="Alves-Ferreira E."/>
            <person name="Grigg M."/>
            <person name="Lorenzi H."/>
            <person name="Galac M."/>
        </authorList>
    </citation>
    <scope>NUCLEOTIDE SEQUENCE [LARGE SCALE GENOMIC DNA]</scope>
    <source>
        <strain evidence="10 11">EAF2021</strain>
    </source>
</reference>
<organism evidence="10 11">
    <name type="scientific">Tritrichomonas musculus</name>
    <dbReference type="NCBI Taxonomy" id="1915356"/>
    <lineage>
        <taxon>Eukaryota</taxon>
        <taxon>Metamonada</taxon>
        <taxon>Parabasalia</taxon>
        <taxon>Tritrichomonadida</taxon>
        <taxon>Tritrichomonadidae</taxon>
        <taxon>Tritrichomonas</taxon>
    </lineage>
</organism>
<keyword evidence="4" id="KW-0645">Protease</keyword>
<evidence type="ECO:0000313" key="11">
    <source>
        <dbReference type="Proteomes" id="UP001470230"/>
    </source>
</evidence>
<dbReference type="Gene3D" id="3.90.70.10">
    <property type="entry name" value="Cysteine proteinases"/>
    <property type="match status" value="1"/>
</dbReference>
<accession>A0ABR2HHY5</accession>
<dbReference type="InterPro" id="IPR050164">
    <property type="entry name" value="Peptidase_C19"/>
</dbReference>
<keyword evidence="11" id="KW-1185">Reference proteome</keyword>
<feature type="domain" description="USP" evidence="9">
    <location>
        <begin position="200"/>
        <end position="496"/>
    </location>
</feature>
<dbReference type="InterPro" id="IPR001394">
    <property type="entry name" value="Peptidase_C19_UCH"/>
</dbReference>
<proteinExistence type="inferred from homology"/>
<dbReference type="PROSITE" id="PS00973">
    <property type="entry name" value="USP_2"/>
    <property type="match status" value="1"/>
</dbReference>
<evidence type="ECO:0000259" key="9">
    <source>
        <dbReference type="PROSITE" id="PS50235"/>
    </source>
</evidence>
<sequence length="1101" mass="127275">MNDLRLVFREEVTSDLQRPDVFNGEIIPGNFTKTETWDFLKWNETEEYSTITITTGTNANFLIKIVQNSPACVMFNVVLTNCPETYNCEMKFDIINSNELFNASRTISHKFTFKRPSFDARVTIRFMKFTEEDGFINSDSLRVRFTFSHEDNPLPKKRNKVQNKIPSNYITPLSSQNIIPQTSSSSHSEDEYDIETEEYCGIRNQGATCYINSILQTLFHIPAFRRLIFEVNCENIDENYEKTIIWNLQRLFAQMQTKREPVTTKLLTNSFGWSNDDIFHQQDTHEFLLEFLSIIEKKLKTTPENNPIANLFQGKLRATIKCINVDFTSSNIEEFFTIPLDVKDCSSLEESLSRFTAPEPMEGSNQYKAEGYGFQDAILTTELAFLPPILFFQLRRFEYDSKIKQKVKINSKLTFPLNINMNSYMPTEARKENDENLYELFGVLAHAGNVENGHFYVFLRTSPDDQEWFKFNDSIVSKVSKKLAVEDNFGKSEQNDRSLNTEEEYDVDKSPTSSSSIMMSPSSSAIDDNGSEIEKEKKKIEKFENFNYSAYMLVYMQHTKLKELFCKVPDSLIPKSSLTEVSDVNIQNNILEVKIFTDENIDSNKMTFSDPLKFEIRKNKTMVDLYEKVINLLKVKFLRLHFFFNSSILGRVACRSNIKVSTLCTSTFFAETSEDSPLNVYDDDIMLFIQFFSPLFKPFPIKFIERVSLKRSQPIATVIPLVEKKINLPPSQHLIAFALIDSNLIEIDIFKASDQLMLPDGTFVIFQILPQFKQPRPPSNIGEFGIEARYFDIFTEKVPKLVNDYYQMVKSLINFTMICPLKNIQKVEVPSTIDFHSFKQFISRIFKVEVKSARSVLALYSGNSIKPLDEGQFKTIGEAIHENDQITVCSIDKRNHFLRVILSFSCDAIQMDFILLKFFPIGATVKDVILYIKSKNKIPDDILLRALSIKGAKVGKILDNDLSLENLKNPIRVEIIPDDQKELQDNSFLARFEKVTLEKEEIVPFGMPFLFKVIPDEKFKLTKKRLFDTIGVPEKIQNQVRFLFDTESEDDDNDEEEDKEEVEISDDMVLADNPKTKTQIAVLFPPMQCEHQKEKGVKLYD</sequence>
<dbReference type="EMBL" id="JAPFFF010000027">
    <property type="protein sequence ID" value="KAK8847816.1"/>
    <property type="molecule type" value="Genomic_DNA"/>
</dbReference>
<evidence type="ECO:0000256" key="2">
    <source>
        <dbReference type="ARBA" id="ARBA00009085"/>
    </source>
</evidence>
<dbReference type="PANTHER" id="PTHR24006">
    <property type="entry name" value="UBIQUITIN CARBOXYL-TERMINAL HYDROLASE"/>
    <property type="match status" value="1"/>
</dbReference>
<dbReference type="PROSITE" id="PS50235">
    <property type="entry name" value="USP_3"/>
    <property type="match status" value="1"/>
</dbReference>
<comment type="similarity">
    <text evidence="2">Belongs to the peptidase C19 family.</text>
</comment>
<dbReference type="PANTHER" id="PTHR24006:SF644">
    <property type="entry name" value="UBIQUITIN CARBOXYL-TERMINAL HYDROLASE 7"/>
    <property type="match status" value="1"/>
</dbReference>
<dbReference type="InterPro" id="IPR029346">
    <property type="entry name" value="USP_C"/>
</dbReference>
<feature type="region of interest" description="Disordered" evidence="8">
    <location>
        <begin position="492"/>
        <end position="531"/>
    </location>
</feature>
<comment type="caution">
    <text evidence="10">The sequence shown here is derived from an EMBL/GenBank/DDBJ whole genome shotgun (WGS) entry which is preliminary data.</text>
</comment>
<dbReference type="SUPFAM" id="SSF54001">
    <property type="entry name" value="Cysteine proteinases"/>
    <property type="match status" value="1"/>
</dbReference>
<evidence type="ECO:0000313" key="10">
    <source>
        <dbReference type="EMBL" id="KAK8847816.1"/>
    </source>
</evidence>
<evidence type="ECO:0000256" key="7">
    <source>
        <dbReference type="ARBA" id="ARBA00022807"/>
    </source>
</evidence>